<accession>A0A9Q1JU13</accession>
<organism evidence="2 3">
    <name type="scientific">Carnegiea gigantea</name>
    <dbReference type="NCBI Taxonomy" id="171969"/>
    <lineage>
        <taxon>Eukaryota</taxon>
        <taxon>Viridiplantae</taxon>
        <taxon>Streptophyta</taxon>
        <taxon>Embryophyta</taxon>
        <taxon>Tracheophyta</taxon>
        <taxon>Spermatophyta</taxon>
        <taxon>Magnoliopsida</taxon>
        <taxon>eudicotyledons</taxon>
        <taxon>Gunneridae</taxon>
        <taxon>Pentapetalae</taxon>
        <taxon>Caryophyllales</taxon>
        <taxon>Cactineae</taxon>
        <taxon>Cactaceae</taxon>
        <taxon>Cactoideae</taxon>
        <taxon>Echinocereeae</taxon>
        <taxon>Carnegiea</taxon>
    </lineage>
</organism>
<proteinExistence type="predicted"/>
<feature type="compositionally biased region" description="Basic and acidic residues" evidence="1">
    <location>
        <begin position="52"/>
        <end position="77"/>
    </location>
</feature>
<dbReference type="OrthoDB" id="1741631at2759"/>
<keyword evidence="3" id="KW-1185">Reference proteome</keyword>
<name>A0A9Q1JU13_9CARY</name>
<protein>
    <submittedName>
        <fullName evidence="2">Uncharacterized protein</fullName>
    </submittedName>
</protein>
<dbReference type="AlphaFoldDB" id="A0A9Q1JU13"/>
<feature type="compositionally biased region" description="Basic and acidic residues" evidence="1">
    <location>
        <begin position="20"/>
        <end position="30"/>
    </location>
</feature>
<feature type="region of interest" description="Disordered" evidence="1">
    <location>
        <begin position="1"/>
        <end position="101"/>
    </location>
</feature>
<dbReference type="Proteomes" id="UP001153076">
    <property type="component" value="Unassembled WGS sequence"/>
</dbReference>
<evidence type="ECO:0000256" key="1">
    <source>
        <dbReference type="SAM" id="MobiDB-lite"/>
    </source>
</evidence>
<comment type="caution">
    <text evidence="2">The sequence shown here is derived from an EMBL/GenBank/DDBJ whole genome shotgun (WGS) entry which is preliminary data.</text>
</comment>
<evidence type="ECO:0000313" key="2">
    <source>
        <dbReference type="EMBL" id="KAJ8430862.1"/>
    </source>
</evidence>
<dbReference type="EMBL" id="JAKOGI010000747">
    <property type="protein sequence ID" value="KAJ8430862.1"/>
    <property type="molecule type" value="Genomic_DNA"/>
</dbReference>
<reference evidence="2" key="1">
    <citation type="submission" date="2022-04" db="EMBL/GenBank/DDBJ databases">
        <title>Carnegiea gigantea Genome sequencing and assembly v2.</title>
        <authorList>
            <person name="Copetti D."/>
            <person name="Sanderson M.J."/>
            <person name="Burquez A."/>
            <person name="Wojciechowski M.F."/>
        </authorList>
    </citation>
    <scope>NUCLEOTIDE SEQUENCE</scope>
    <source>
        <strain evidence="2">SGP5-SGP5p</strain>
        <tissue evidence="2">Aerial part</tissue>
    </source>
</reference>
<sequence>MGGEFEDSGDGKVTYAGGFEKVHGGERGYEDGGGAKNGESDGPKRRAQKAGAPHEGKTQSCDHDVRRSRRDSDDVVQKGRKRAGLKRAVSSESGGYIDDHPQTRLRLGGEVIELFDDDEISVVSEDVGDEKTLGKKMDKHKQDILMWNNRVGKRIEQKLADTYKKMGCITAVECYSLMLGQYSVELSNSYKLAVYDYVYPIYKTTTQRLIYNQLVHPMKTHDIGIVDGKTGRVVDGDELDEDCDHCILPLNNGRQPAHRLAIKCKNVHEDHDKYAAVMPTAIPL</sequence>
<gene>
    <name evidence="2" type="ORF">Cgig2_007102</name>
</gene>
<evidence type="ECO:0000313" key="3">
    <source>
        <dbReference type="Proteomes" id="UP001153076"/>
    </source>
</evidence>